<dbReference type="PROSITE" id="PS50931">
    <property type="entry name" value="HTH_LYSR"/>
    <property type="match status" value="1"/>
</dbReference>
<dbReference type="GO" id="GO:0003700">
    <property type="term" value="F:DNA-binding transcription factor activity"/>
    <property type="evidence" value="ECO:0007669"/>
    <property type="project" value="InterPro"/>
</dbReference>
<evidence type="ECO:0000313" key="9">
    <source>
        <dbReference type="Proteomes" id="UP000437862"/>
    </source>
</evidence>
<evidence type="ECO:0000259" key="5">
    <source>
        <dbReference type="PROSITE" id="PS50931"/>
    </source>
</evidence>
<dbReference type="FunFam" id="1.10.10.10:FF:000001">
    <property type="entry name" value="LysR family transcriptional regulator"/>
    <property type="match status" value="1"/>
</dbReference>
<dbReference type="OrthoDB" id="9786526at2"/>
<keyword evidence="4" id="KW-0804">Transcription</keyword>
<dbReference type="Proteomes" id="UP000437862">
    <property type="component" value="Chromosome"/>
</dbReference>
<dbReference type="AlphaFoldDB" id="A0A562PW65"/>
<organism evidence="7 8">
    <name type="scientific">Pseudoduganella flava</name>
    <dbReference type="NCBI Taxonomy" id="871742"/>
    <lineage>
        <taxon>Bacteria</taxon>
        <taxon>Pseudomonadati</taxon>
        <taxon>Pseudomonadota</taxon>
        <taxon>Betaproteobacteria</taxon>
        <taxon>Burkholderiales</taxon>
        <taxon>Oxalobacteraceae</taxon>
        <taxon>Telluria group</taxon>
        <taxon>Pseudoduganella</taxon>
    </lineage>
</organism>
<evidence type="ECO:0000313" key="7">
    <source>
        <dbReference type="EMBL" id="TWI48665.1"/>
    </source>
</evidence>
<reference evidence="7 8" key="1">
    <citation type="journal article" date="2015" name="Stand. Genomic Sci.">
        <title>Genomic Encyclopedia of Bacterial and Archaeal Type Strains, Phase III: the genomes of soil and plant-associated and newly described type strains.</title>
        <authorList>
            <person name="Whitman W.B."/>
            <person name="Woyke T."/>
            <person name="Klenk H.P."/>
            <person name="Zhou Y."/>
            <person name="Lilburn T.G."/>
            <person name="Beck B.J."/>
            <person name="De Vos P."/>
            <person name="Vandamme P."/>
            <person name="Eisen J.A."/>
            <person name="Garrity G."/>
            <person name="Hugenholtz P."/>
            <person name="Kyrpides N.C."/>
        </authorList>
    </citation>
    <scope>NUCLEOTIDE SEQUENCE [LARGE SCALE GENOMIC DNA]</scope>
    <source>
        <strain evidence="7 8">CGMCC 1.10685</strain>
    </source>
</reference>
<dbReference type="RefSeq" id="WP_145874443.1">
    <property type="nucleotide sequence ID" value="NZ_CP046904.1"/>
</dbReference>
<dbReference type="PANTHER" id="PTHR30537:SF21">
    <property type="entry name" value="HTH-TYPE TRANSCRIPTIONAL REGULATOR SINR-RELATED"/>
    <property type="match status" value="1"/>
</dbReference>
<dbReference type="InterPro" id="IPR036388">
    <property type="entry name" value="WH-like_DNA-bd_sf"/>
</dbReference>
<evidence type="ECO:0000256" key="4">
    <source>
        <dbReference type="ARBA" id="ARBA00023163"/>
    </source>
</evidence>
<keyword evidence="3 7" id="KW-0238">DNA-binding</keyword>
<reference evidence="6 9" key="3">
    <citation type="submission" date="2019-12" db="EMBL/GenBank/DDBJ databases">
        <title>Draft Genome Sequences of Six Type Strains of the Genus Massilia.</title>
        <authorList>
            <person name="Miess H."/>
            <person name="Frediansyah A."/>
            <person name="Goeker M."/>
            <person name="Gross H."/>
        </authorList>
    </citation>
    <scope>NUCLEOTIDE SEQUENCE [LARGE SCALE GENOMIC DNA]</scope>
    <source>
        <strain evidence="6 9">DSM 26639</strain>
    </source>
</reference>
<proteinExistence type="inferred from homology"/>
<dbReference type="Pfam" id="PF00126">
    <property type="entry name" value="HTH_1"/>
    <property type="match status" value="1"/>
</dbReference>
<dbReference type="InterPro" id="IPR000847">
    <property type="entry name" value="LysR_HTH_N"/>
</dbReference>
<dbReference type="Gene3D" id="1.10.10.10">
    <property type="entry name" value="Winged helix-like DNA-binding domain superfamily/Winged helix DNA-binding domain"/>
    <property type="match status" value="1"/>
</dbReference>
<evidence type="ECO:0000313" key="8">
    <source>
        <dbReference type="Proteomes" id="UP000315112"/>
    </source>
</evidence>
<dbReference type="InterPro" id="IPR058163">
    <property type="entry name" value="LysR-type_TF_proteobact-type"/>
</dbReference>
<dbReference type="InterPro" id="IPR005119">
    <property type="entry name" value="LysR_subst-bd"/>
</dbReference>
<gene>
    <name evidence="6" type="ORF">GO485_12290</name>
    <name evidence="7" type="ORF">IP92_02057</name>
</gene>
<evidence type="ECO:0000256" key="3">
    <source>
        <dbReference type="ARBA" id="ARBA00023125"/>
    </source>
</evidence>
<reference evidence="7" key="2">
    <citation type="submission" date="2019-07" db="EMBL/GenBank/DDBJ databases">
        <authorList>
            <person name="Whitman W."/>
            <person name="Huntemann M."/>
            <person name="Clum A."/>
            <person name="Pillay M."/>
            <person name="Palaniappan K."/>
            <person name="Varghese N."/>
            <person name="Mikhailova N."/>
            <person name="Stamatis D."/>
            <person name="Reddy T."/>
            <person name="Daum C."/>
            <person name="Shapiro N."/>
            <person name="Ivanova N."/>
            <person name="Kyrpides N."/>
            <person name="Woyke T."/>
        </authorList>
    </citation>
    <scope>NUCLEOTIDE SEQUENCE</scope>
    <source>
        <strain evidence="7">CGMCC 1.10685</strain>
    </source>
</reference>
<dbReference type="SUPFAM" id="SSF46785">
    <property type="entry name" value="Winged helix' DNA-binding domain"/>
    <property type="match status" value="1"/>
</dbReference>
<dbReference type="GO" id="GO:0043565">
    <property type="term" value="F:sequence-specific DNA binding"/>
    <property type="evidence" value="ECO:0007669"/>
    <property type="project" value="TreeGrafter"/>
</dbReference>
<evidence type="ECO:0000313" key="6">
    <source>
        <dbReference type="EMBL" id="QGZ39753.1"/>
    </source>
</evidence>
<evidence type="ECO:0000256" key="2">
    <source>
        <dbReference type="ARBA" id="ARBA00023015"/>
    </source>
</evidence>
<dbReference type="Proteomes" id="UP000315112">
    <property type="component" value="Unassembled WGS sequence"/>
</dbReference>
<comment type="similarity">
    <text evidence="1">Belongs to the LysR transcriptional regulatory family.</text>
</comment>
<dbReference type="InterPro" id="IPR036390">
    <property type="entry name" value="WH_DNA-bd_sf"/>
</dbReference>
<dbReference type="EMBL" id="VLKW01000003">
    <property type="protein sequence ID" value="TWI48665.1"/>
    <property type="molecule type" value="Genomic_DNA"/>
</dbReference>
<accession>A0A562PW65</accession>
<dbReference type="CDD" id="cd08422">
    <property type="entry name" value="PBP2_CrgA_like"/>
    <property type="match status" value="1"/>
</dbReference>
<name>A0A562PW65_9BURK</name>
<dbReference type="EMBL" id="CP046904">
    <property type="protein sequence ID" value="QGZ39753.1"/>
    <property type="molecule type" value="Genomic_DNA"/>
</dbReference>
<dbReference type="Pfam" id="PF03466">
    <property type="entry name" value="LysR_substrate"/>
    <property type="match status" value="1"/>
</dbReference>
<sequence length="304" mass="33954">MAYDRLGDMRLFACAAELGGLSAAGRKLGLSPAAASARIQKLEQALQARLFERTTRRLRLTDEGRLYLEHCRVALQAVDDAEAALQARRDTARGKIRIAATSDFGRHTLCRWLDDFARLHPDVSFGLTLSDAYSDFLHDEIDLAIRFGRPRDSSLHARRLAPNRRVLCAAPAYFDGIARPRVPADLAAHRFVTLLGAPGMAEEITLQRDGVRTAFRLPAQQAWESNDGAVVRDWLLAGKGIGYKSQWDVADDVAAGRLEVLLPEWETPAAHVHALFHRRLMPMRVRLLLEFLAGRFTQRLGQAR</sequence>
<dbReference type="Gene3D" id="3.40.190.290">
    <property type="match status" value="1"/>
</dbReference>
<keyword evidence="9" id="KW-1185">Reference proteome</keyword>
<evidence type="ECO:0000256" key="1">
    <source>
        <dbReference type="ARBA" id="ARBA00009437"/>
    </source>
</evidence>
<dbReference type="GO" id="GO:0006351">
    <property type="term" value="P:DNA-templated transcription"/>
    <property type="evidence" value="ECO:0007669"/>
    <property type="project" value="TreeGrafter"/>
</dbReference>
<dbReference type="PANTHER" id="PTHR30537">
    <property type="entry name" value="HTH-TYPE TRANSCRIPTIONAL REGULATOR"/>
    <property type="match status" value="1"/>
</dbReference>
<protein>
    <submittedName>
        <fullName evidence="7">DNA-binding transcriptional LysR family regulator</fullName>
    </submittedName>
    <submittedName>
        <fullName evidence="6">LysR family transcriptional regulator</fullName>
    </submittedName>
</protein>
<feature type="domain" description="HTH lysR-type" evidence="5">
    <location>
        <begin position="4"/>
        <end position="61"/>
    </location>
</feature>
<dbReference type="SUPFAM" id="SSF53850">
    <property type="entry name" value="Periplasmic binding protein-like II"/>
    <property type="match status" value="1"/>
</dbReference>
<keyword evidence="2" id="KW-0805">Transcription regulation</keyword>